<dbReference type="RefSeq" id="WP_093143824.1">
    <property type="nucleotide sequence ID" value="NZ_FOXF01000076.1"/>
</dbReference>
<accession>A0A662ZND9</accession>
<dbReference type="EMBL" id="FOXF01000076">
    <property type="protein sequence ID" value="SFP77280.1"/>
    <property type="molecule type" value="Genomic_DNA"/>
</dbReference>
<sequence length="103" mass="12183">MYLEKFKEFKYKVEKVEVDGVVFYLREITGDYFMKFKDEKDNFMQTCRMIHASLCDENGMLTENPADVNEFIKVVPNKTMIALAEEFAKLNSFEKKETELKNS</sequence>
<evidence type="ECO:0000313" key="2">
    <source>
        <dbReference type="Proteomes" id="UP000243745"/>
    </source>
</evidence>
<evidence type="ECO:0000313" key="1">
    <source>
        <dbReference type="EMBL" id="SFP77280.1"/>
    </source>
</evidence>
<proteinExistence type="predicted"/>
<name>A0A662ZND9_9GAMM</name>
<protein>
    <submittedName>
        <fullName evidence="1">Uncharacterized protein</fullName>
    </submittedName>
</protein>
<keyword evidence="2" id="KW-1185">Reference proteome</keyword>
<reference evidence="1 2" key="1">
    <citation type="submission" date="2016-10" db="EMBL/GenBank/DDBJ databases">
        <authorList>
            <person name="Varghese N."/>
            <person name="Submissions S."/>
        </authorList>
    </citation>
    <scope>NUCLEOTIDE SEQUENCE [LARGE SCALE GENOMIC DNA]</scope>
    <source>
        <strain evidence="1 2">DSM 1361</strain>
    </source>
</reference>
<dbReference type="Proteomes" id="UP000243745">
    <property type="component" value="Unassembled WGS sequence"/>
</dbReference>
<dbReference type="AlphaFoldDB" id="A0A662ZND9"/>
<gene>
    <name evidence="1" type="ORF">SAMN02910344_02272</name>
</gene>
<organism evidence="1 2">
    <name type="scientific">Ruminobacter amylophilus</name>
    <dbReference type="NCBI Taxonomy" id="867"/>
    <lineage>
        <taxon>Bacteria</taxon>
        <taxon>Pseudomonadati</taxon>
        <taxon>Pseudomonadota</taxon>
        <taxon>Gammaproteobacteria</taxon>
        <taxon>Aeromonadales</taxon>
        <taxon>Succinivibrionaceae</taxon>
        <taxon>Ruminobacter</taxon>
    </lineage>
</organism>